<reference evidence="2 4" key="1">
    <citation type="journal article" date="2014" name="BMC Genomics">
        <title>Genome sequence of Anopheles sinensis provides insight into genetics basis of mosquito competence for malaria parasites.</title>
        <authorList>
            <person name="Zhou D."/>
            <person name="Zhang D."/>
            <person name="Ding G."/>
            <person name="Shi L."/>
            <person name="Hou Q."/>
            <person name="Ye Y."/>
            <person name="Xu Y."/>
            <person name="Zhou H."/>
            <person name="Xiong C."/>
            <person name="Li S."/>
            <person name="Yu J."/>
            <person name="Hong S."/>
            <person name="Yu X."/>
            <person name="Zou P."/>
            <person name="Chen C."/>
            <person name="Chang X."/>
            <person name="Wang W."/>
            <person name="Lv Y."/>
            <person name="Sun Y."/>
            <person name="Ma L."/>
            <person name="Shen B."/>
            <person name="Zhu C."/>
        </authorList>
    </citation>
    <scope>NUCLEOTIDE SEQUENCE [LARGE SCALE GENOMIC DNA]</scope>
</reference>
<gene>
    <name evidence="2" type="ORF">ZHAS_00005175</name>
</gene>
<dbReference type="VEuPathDB" id="VectorBase:ASIS008763"/>
<dbReference type="Proteomes" id="UP000030765">
    <property type="component" value="Unassembled WGS sequence"/>
</dbReference>
<feature type="signal peptide" evidence="1">
    <location>
        <begin position="1"/>
        <end position="23"/>
    </location>
</feature>
<name>A0A084VIP8_ANOSI</name>
<organism evidence="2">
    <name type="scientific">Anopheles sinensis</name>
    <name type="common">Mosquito</name>
    <dbReference type="NCBI Taxonomy" id="74873"/>
    <lineage>
        <taxon>Eukaryota</taxon>
        <taxon>Metazoa</taxon>
        <taxon>Ecdysozoa</taxon>
        <taxon>Arthropoda</taxon>
        <taxon>Hexapoda</taxon>
        <taxon>Insecta</taxon>
        <taxon>Pterygota</taxon>
        <taxon>Neoptera</taxon>
        <taxon>Endopterygota</taxon>
        <taxon>Diptera</taxon>
        <taxon>Nematocera</taxon>
        <taxon>Culicoidea</taxon>
        <taxon>Culicidae</taxon>
        <taxon>Anophelinae</taxon>
        <taxon>Anopheles</taxon>
    </lineage>
</organism>
<dbReference type="EMBL" id="ATLV01013378">
    <property type="status" value="NOT_ANNOTATED_CDS"/>
    <property type="molecule type" value="Genomic_DNA"/>
</dbReference>
<proteinExistence type="predicted"/>
<keyword evidence="2" id="KW-0808">Transferase</keyword>
<reference evidence="3" key="2">
    <citation type="submission" date="2020-05" db="UniProtKB">
        <authorList>
            <consortium name="EnsemblMetazoa"/>
        </authorList>
    </citation>
    <scope>IDENTIFICATION</scope>
</reference>
<feature type="chain" id="PRO_5010759839" evidence="1">
    <location>
        <begin position="24"/>
        <end position="139"/>
    </location>
</feature>
<keyword evidence="2" id="KW-0418">Kinase</keyword>
<sequence>MMYRAPVAACCCIFLSLCELTGARQALLERRHFILGAHEPGEKVVHIVGAAATWYEDHQVELDIQYPTEDGGVERMRLSCIDVVIIYTPSLVHDEAGEELFCPRVNLVSGGPGETFAAISIQTPEVTFFNHSTIFYGID</sequence>
<dbReference type="EMBL" id="KE524855">
    <property type="protein sequence ID" value="KFB37842.1"/>
    <property type="molecule type" value="Genomic_DNA"/>
</dbReference>
<dbReference type="GO" id="GO:0016301">
    <property type="term" value="F:kinase activity"/>
    <property type="evidence" value="ECO:0007669"/>
    <property type="project" value="UniProtKB-KW"/>
</dbReference>
<protein>
    <submittedName>
        <fullName evidence="2 3">Phosphatidylinositol 3-phosphate 5-kinase</fullName>
    </submittedName>
</protein>
<dbReference type="EnsemblMetazoa" id="ASIC005175-RA">
    <property type="protein sequence ID" value="ASIC005175-PA"/>
    <property type="gene ID" value="ASIC005175"/>
</dbReference>
<dbReference type="AlphaFoldDB" id="A0A084VIP8"/>
<evidence type="ECO:0000256" key="1">
    <source>
        <dbReference type="SAM" id="SignalP"/>
    </source>
</evidence>
<keyword evidence="1" id="KW-0732">Signal</keyword>
<dbReference type="VEuPathDB" id="VectorBase:ASIC005175"/>
<accession>A0A084VIP8</accession>
<evidence type="ECO:0000313" key="2">
    <source>
        <dbReference type="EMBL" id="KFB37842.1"/>
    </source>
</evidence>
<keyword evidence="4" id="KW-1185">Reference proteome</keyword>
<dbReference type="OrthoDB" id="10435336at2759"/>
<evidence type="ECO:0000313" key="4">
    <source>
        <dbReference type="Proteomes" id="UP000030765"/>
    </source>
</evidence>
<evidence type="ECO:0000313" key="3">
    <source>
        <dbReference type="EnsemblMetazoa" id="ASIC005175-PA"/>
    </source>
</evidence>